<protein>
    <submittedName>
        <fullName evidence="1">Uncharacterized protein</fullName>
    </submittedName>
</protein>
<name>A0A8S5TL78_9CAUD</name>
<sequence>MHSRDKEGSPSFLLGKNPSFFEIIQRKRR</sequence>
<organism evidence="1">
    <name type="scientific">Podoviridae sp. ctS6V7</name>
    <dbReference type="NCBI Taxonomy" id="2827735"/>
    <lineage>
        <taxon>Viruses</taxon>
        <taxon>Duplodnaviria</taxon>
        <taxon>Heunggongvirae</taxon>
        <taxon>Uroviricota</taxon>
        <taxon>Caudoviricetes</taxon>
    </lineage>
</organism>
<accession>A0A8S5TL78</accession>
<evidence type="ECO:0000313" key="1">
    <source>
        <dbReference type="EMBL" id="DAF64070.1"/>
    </source>
</evidence>
<reference evidence="1" key="1">
    <citation type="journal article" date="2021" name="Proc. Natl. Acad. Sci. U.S.A.">
        <title>A Catalog of Tens of Thousands of Viruses from Human Metagenomes Reveals Hidden Associations with Chronic Diseases.</title>
        <authorList>
            <person name="Tisza M.J."/>
            <person name="Buck C.B."/>
        </authorList>
    </citation>
    <scope>NUCLEOTIDE SEQUENCE</scope>
    <source>
        <strain evidence="1">CtS6V7</strain>
    </source>
</reference>
<proteinExistence type="predicted"/>
<dbReference type="EMBL" id="BK032849">
    <property type="protein sequence ID" value="DAF64070.1"/>
    <property type="molecule type" value="Genomic_DNA"/>
</dbReference>